<proteinExistence type="predicted"/>
<reference evidence="1 2" key="1">
    <citation type="submission" date="2020-02" db="EMBL/GenBank/DDBJ databases">
        <authorList>
            <person name="Yang Z."/>
        </authorList>
    </citation>
    <scope>NUCLEOTIDE SEQUENCE [LARGE SCALE GENOMIC DNA]</scope>
    <source>
        <strain evidence="1 2">HX-7-9</strain>
    </source>
</reference>
<comment type="caution">
    <text evidence="1">The sequence shown here is derived from an EMBL/GenBank/DDBJ whole genome shotgun (WGS) entry which is preliminary data.</text>
</comment>
<dbReference type="AlphaFoldDB" id="A0A6B2KMG4"/>
<accession>A0A6B2KMG4</accession>
<dbReference type="Proteomes" id="UP000482578">
    <property type="component" value="Unassembled WGS sequence"/>
</dbReference>
<dbReference type="PROSITE" id="PS51257">
    <property type="entry name" value="PROKAR_LIPOPROTEIN"/>
    <property type="match status" value="1"/>
</dbReference>
<organism evidence="1 2">
    <name type="scientific">Crenobacter caeni</name>
    <dbReference type="NCBI Taxonomy" id="2705474"/>
    <lineage>
        <taxon>Bacteria</taxon>
        <taxon>Pseudomonadati</taxon>
        <taxon>Pseudomonadota</taxon>
        <taxon>Betaproteobacteria</taxon>
        <taxon>Neisseriales</taxon>
        <taxon>Neisseriaceae</taxon>
        <taxon>Crenobacter</taxon>
    </lineage>
</organism>
<evidence type="ECO:0008006" key="3">
    <source>
        <dbReference type="Google" id="ProtNLM"/>
    </source>
</evidence>
<keyword evidence="2" id="KW-1185">Reference proteome</keyword>
<evidence type="ECO:0000313" key="2">
    <source>
        <dbReference type="Proteomes" id="UP000482578"/>
    </source>
</evidence>
<dbReference type="EMBL" id="JAAGAA010000001">
    <property type="protein sequence ID" value="NDV11416.1"/>
    <property type="molecule type" value="Genomic_DNA"/>
</dbReference>
<evidence type="ECO:0000313" key="1">
    <source>
        <dbReference type="EMBL" id="NDV11416.1"/>
    </source>
</evidence>
<dbReference type="RefSeq" id="WP_163314714.1">
    <property type="nucleotide sequence ID" value="NZ_JAAGAA010000001.1"/>
</dbReference>
<sequence>MPRLLPLTLPVLLLAACAGTPHPTASPLEPVAPRPDLAMGGIGPVLGISLGAAACPGAPQTMLFYPFSEAERKALEESARCLKANPGQRVVLRGHGAGDAARQAAAAALQGAGASAAQIVPSFGAATAGDKPAVELYYPPVAQP</sequence>
<protein>
    <recommendedName>
        <fullName evidence="3">OmpA family protein</fullName>
    </recommendedName>
</protein>
<name>A0A6B2KMG4_9NEIS</name>
<gene>
    <name evidence="1" type="ORF">GZH52_01155</name>
</gene>